<feature type="domain" description="DUF4939" evidence="1">
    <location>
        <begin position="20"/>
        <end position="96"/>
    </location>
</feature>
<name>A0A8C3T1G8_CHESE</name>
<reference evidence="2" key="1">
    <citation type="submission" date="2025-08" db="UniProtKB">
        <authorList>
            <consortium name="Ensembl"/>
        </authorList>
    </citation>
    <scope>IDENTIFICATION</scope>
</reference>
<organism evidence="2 3">
    <name type="scientific">Chelydra serpentina</name>
    <name type="common">Snapping turtle</name>
    <name type="synonym">Testudo serpentina</name>
    <dbReference type="NCBI Taxonomy" id="8475"/>
    <lineage>
        <taxon>Eukaryota</taxon>
        <taxon>Metazoa</taxon>
        <taxon>Chordata</taxon>
        <taxon>Craniata</taxon>
        <taxon>Vertebrata</taxon>
        <taxon>Euteleostomi</taxon>
        <taxon>Archelosauria</taxon>
        <taxon>Testudinata</taxon>
        <taxon>Testudines</taxon>
        <taxon>Cryptodira</taxon>
        <taxon>Durocryptodira</taxon>
        <taxon>Americhelydia</taxon>
        <taxon>Chelydroidea</taxon>
        <taxon>Chelydridae</taxon>
        <taxon>Chelydra</taxon>
    </lineage>
</organism>
<protein>
    <recommendedName>
        <fullName evidence="1">DUF4939 domain-containing protein</fullName>
    </recommendedName>
</protein>
<proteinExistence type="predicted"/>
<accession>A0A8C3T1G8</accession>
<evidence type="ECO:0000313" key="3">
    <source>
        <dbReference type="Proteomes" id="UP000694403"/>
    </source>
</evidence>
<dbReference type="Pfam" id="PF16297">
    <property type="entry name" value="DUF4939"/>
    <property type="match status" value="1"/>
</dbReference>
<dbReference type="InterPro" id="IPR032549">
    <property type="entry name" value="DUF4939"/>
</dbReference>
<dbReference type="Proteomes" id="UP000694403">
    <property type="component" value="Unplaced"/>
</dbReference>
<evidence type="ECO:0000313" key="2">
    <source>
        <dbReference type="Ensembl" id="ENSCSRP00000021910.1"/>
    </source>
</evidence>
<dbReference type="AlphaFoldDB" id="A0A8C3T1G8"/>
<keyword evidence="3" id="KW-1185">Reference proteome</keyword>
<evidence type="ECO:0000259" key="1">
    <source>
        <dbReference type="Pfam" id="PF16297"/>
    </source>
</evidence>
<reference evidence="2" key="2">
    <citation type="submission" date="2025-09" db="UniProtKB">
        <authorList>
            <consortium name="Ensembl"/>
        </authorList>
    </citation>
    <scope>IDENTIFICATION</scope>
</reference>
<dbReference type="Ensembl" id="ENSCSRT00000022880.1">
    <property type="protein sequence ID" value="ENSCSRP00000021910.1"/>
    <property type="gene ID" value="ENSCSRG00000016562.1"/>
</dbReference>
<sequence length="127" mass="14848">GQGKGQILKNTAFSAFPRSQRPVIPLHERFDGNYQWFRGFINQCHLLFLMHPRIYASDQSKVALVISLMTGDALDWVSRLLEGHSPVLLNWDAFVQPSSIWEQQIILWMQLKLRPYRFPCNTRPHQT</sequence>